<accession>A0A1A9AW89</accession>
<dbReference type="EMBL" id="JAFNAA010000001">
    <property type="protein sequence ID" value="MBO1106904.1"/>
    <property type="molecule type" value="Genomic_DNA"/>
</dbReference>
<dbReference type="KEGG" id="pshi:SAMEA2665130_1015"/>
<dbReference type="Gene3D" id="1.20.1270.180">
    <property type="match status" value="1"/>
</dbReference>
<proteinExistence type="predicted"/>
<gene>
    <name evidence="1" type="ORF">J2R62_01485</name>
</gene>
<dbReference type="AlphaFoldDB" id="A0A1A9AW89"/>
<comment type="caution">
    <text evidence="1">The sequence shown here is derived from an EMBL/GenBank/DDBJ whole genome shotgun (WGS) entry which is preliminary data.</text>
</comment>
<dbReference type="RefSeq" id="WP_010862044.1">
    <property type="nucleotide sequence ID" value="NZ_CP027852.1"/>
</dbReference>
<reference evidence="1" key="1">
    <citation type="submission" date="2021-03" db="EMBL/GenBank/DDBJ databases">
        <title>Plesiomonas shigelloides zfcc0051, isolated from zebrafish feces.</title>
        <authorList>
            <person name="Vanderhoek Z."/>
            <person name="Gaulke C."/>
        </authorList>
    </citation>
    <scope>NUCLEOTIDE SEQUENCE</scope>
    <source>
        <strain evidence="1">Zfcc0051</strain>
    </source>
</reference>
<evidence type="ECO:0000313" key="1">
    <source>
        <dbReference type="EMBL" id="MBO1106904.1"/>
    </source>
</evidence>
<organism evidence="1 2">
    <name type="scientific">Plesiomonas shigelloides</name>
    <name type="common">Aeromonas shigelloides</name>
    <dbReference type="NCBI Taxonomy" id="703"/>
    <lineage>
        <taxon>Bacteria</taxon>
        <taxon>Pseudomonadati</taxon>
        <taxon>Pseudomonadota</taxon>
        <taxon>Gammaproteobacteria</taxon>
        <taxon>Enterobacterales</taxon>
        <taxon>Enterobacteriaceae</taxon>
        <taxon>Plesiomonas</taxon>
    </lineage>
</organism>
<protein>
    <submittedName>
        <fullName evidence="1">DUF1311 domain-containing protein</fullName>
    </submittedName>
</protein>
<sequence>MRNAILFSCALLISSPLLANPLSECTTSGQNHQQVTDCLTARLDAAQKKVHATMVKQTAAMQELEGLSAGAKGASAALQDALNSYNTYSDKVCTAKRLQYASGNGAGQAELACKIEVAEQFAALMD</sequence>
<name>A0A1A9AW89_PLESH</name>
<evidence type="ECO:0000313" key="2">
    <source>
        <dbReference type="Proteomes" id="UP000664658"/>
    </source>
</evidence>
<dbReference type="Proteomes" id="UP000664658">
    <property type="component" value="Unassembled WGS sequence"/>
</dbReference>